<dbReference type="CDD" id="cd00038">
    <property type="entry name" value="CAP_ED"/>
    <property type="match status" value="1"/>
</dbReference>
<dbReference type="SMART" id="SM00100">
    <property type="entry name" value="cNMP"/>
    <property type="match status" value="1"/>
</dbReference>
<dbReference type="PRINTS" id="PR00034">
    <property type="entry name" value="HTHCRP"/>
</dbReference>
<name>A0AAX1UQ41_CERSP</name>
<dbReference type="InterPro" id="IPR036390">
    <property type="entry name" value="WH_DNA-bd_sf"/>
</dbReference>
<dbReference type="AlphaFoldDB" id="A0AAX1UQ41"/>
<feature type="domain" description="HTH crp-type" evidence="5">
    <location>
        <begin position="155"/>
        <end position="235"/>
    </location>
</feature>
<dbReference type="PANTHER" id="PTHR24567:SF28">
    <property type="entry name" value="LISTERIOLYSIN REGULATORY PROTEIN"/>
    <property type="match status" value="1"/>
</dbReference>
<comment type="caution">
    <text evidence="6">The sequence shown here is derived from an EMBL/GenBank/DDBJ whole genome shotgun (WGS) entry which is preliminary data.</text>
</comment>
<dbReference type="SUPFAM" id="SSF51206">
    <property type="entry name" value="cAMP-binding domain-like"/>
    <property type="match status" value="1"/>
</dbReference>
<organism evidence="6 7">
    <name type="scientific">Cereibacter sphaeroides</name>
    <name type="common">Rhodobacter sphaeroides</name>
    <dbReference type="NCBI Taxonomy" id="1063"/>
    <lineage>
        <taxon>Bacteria</taxon>
        <taxon>Pseudomonadati</taxon>
        <taxon>Pseudomonadota</taxon>
        <taxon>Alphaproteobacteria</taxon>
        <taxon>Rhodobacterales</taxon>
        <taxon>Paracoccaceae</taxon>
        <taxon>Cereibacter</taxon>
    </lineage>
</organism>
<dbReference type="InterPro" id="IPR018335">
    <property type="entry name" value="Tscrpt_reg_HTH_Crp-type_CS"/>
</dbReference>
<evidence type="ECO:0000313" key="6">
    <source>
        <dbReference type="EMBL" id="RHZ98154.1"/>
    </source>
</evidence>
<dbReference type="EMBL" id="QWGP01000002">
    <property type="protein sequence ID" value="RHZ98154.1"/>
    <property type="molecule type" value="Genomic_DNA"/>
</dbReference>
<keyword evidence="1" id="KW-0805">Transcription regulation</keyword>
<dbReference type="PANTHER" id="PTHR24567">
    <property type="entry name" value="CRP FAMILY TRANSCRIPTIONAL REGULATORY PROTEIN"/>
    <property type="match status" value="1"/>
</dbReference>
<dbReference type="SMART" id="SM00419">
    <property type="entry name" value="HTH_CRP"/>
    <property type="match status" value="1"/>
</dbReference>
<dbReference type="Pfam" id="PF13545">
    <property type="entry name" value="HTH_Crp_2"/>
    <property type="match status" value="1"/>
</dbReference>
<evidence type="ECO:0000313" key="7">
    <source>
        <dbReference type="Proteomes" id="UP000266305"/>
    </source>
</evidence>
<reference evidence="6 7" key="1">
    <citation type="submission" date="2018-08" db="EMBL/GenBank/DDBJ databases">
        <title>Draft genome sequence of Rhodobacter sphaeroides FY.</title>
        <authorList>
            <person name="Rayyan A."/>
            <person name="Meyer T.E."/>
            <person name="Kyndt J.A."/>
        </authorList>
    </citation>
    <scope>NUCLEOTIDE SEQUENCE [LARGE SCALE GENOMIC DNA]</scope>
    <source>
        <strain evidence="6 7">FY</strain>
    </source>
</reference>
<evidence type="ECO:0000259" key="5">
    <source>
        <dbReference type="PROSITE" id="PS51063"/>
    </source>
</evidence>
<dbReference type="GO" id="GO:0003700">
    <property type="term" value="F:DNA-binding transcription factor activity"/>
    <property type="evidence" value="ECO:0007669"/>
    <property type="project" value="InterPro"/>
</dbReference>
<dbReference type="GO" id="GO:0003677">
    <property type="term" value="F:DNA binding"/>
    <property type="evidence" value="ECO:0007669"/>
    <property type="project" value="UniProtKB-KW"/>
</dbReference>
<protein>
    <submittedName>
        <fullName evidence="6">Crp/Fnr family transcriptional regulator</fullName>
    </submittedName>
</protein>
<dbReference type="Gene3D" id="2.60.120.10">
    <property type="entry name" value="Jelly Rolls"/>
    <property type="match status" value="1"/>
</dbReference>
<gene>
    <name evidence="6" type="ORF">D1114_02760</name>
</gene>
<dbReference type="PROSITE" id="PS00042">
    <property type="entry name" value="HTH_CRP_1"/>
    <property type="match status" value="1"/>
</dbReference>
<evidence type="ECO:0000256" key="2">
    <source>
        <dbReference type="ARBA" id="ARBA00023125"/>
    </source>
</evidence>
<sequence>MERPLARNEVTRLGPDSKFHHAGLRRGLSPATLRKLDAISRLRVFPRDAVVVPQGGALEYVGNVVRGVLRMERLLSDGRSQIVGLLVPTDMFGRVFSERSDYSVEAATEVTLCCFERHAFEALVRTCPDLEHAVLLAVLDELDAAREWITLRAGPTVAARLATYLLMLCRRWPHQTSELTQDAKRIVVNVPIARNDLAHYLGTTVESISRAVQAFSRDGIISILTPLRFEILDLPALIALSDNEEFDAHALLEGLREEQRVSP</sequence>
<evidence type="ECO:0000256" key="1">
    <source>
        <dbReference type="ARBA" id="ARBA00023015"/>
    </source>
</evidence>
<keyword evidence="2" id="KW-0238">DNA-binding</keyword>
<dbReference type="SUPFAM" id="SSF46785">
    <property type="entry name" value="Winged helix' DNA-binding domain"/>
    <property type="match status" value="1"/>
</dbReference>
<dbReference type="InterPro" id="IPR018490">
    <property type="entry name" value="cNMP-bd_dom_sf"/>
</dbReference>
<keyword evidence="3" id="KW-0804">Transcription</keyword>
<proteinExistence type="predicted"/>
<dbReference type="InterPro" id="IPR050397">
    <property type="entry name" value="Env_Response_Regulators"/>
</dbReference>
<dbReference type="InterPro" id="IPR000595">
    <property type="entry name" value="cNMP-bd_dom"/>
</dbReference>
<dbReference type="InterPro" id="IPR012318">
    <property type="entry name" value="HTH_CRP"/>
</dbReference>
<evidence type="ECO:0000256" key="3">
    <source>
        <dbReference type="ARBA" id="ARBA00023163"/>
    </source>
</evidence>
<dbReference type="RefSeq" id="WP_002719721.1">
    <property type="nucleotide sequence ID" value="NZ_BJXO01000003.1"/>
</dbReference>
<dbReference type="Proteomes" id="UP000266305">
    <property type="component" value="Unassembled WGS sequence"/>
</dbReference>
<dbReference type="InterPro" id="IPR014710">
    <property type="entry name" value="RmlC-like_jellyroll"/>
</dbReference>
<evidence type="ECO:0000259" key="4">
    <source>
        <dbReference type="PROSITE" id="PS50042"/>
    </source>
</evidence>
<dbReference type="Pfam" id="PF00027">
    <property type="entry name" value="cNMP_binding"/>
    <property type="match status" value="1"/>
</dbReference>
<dbReference type="GO" id="GO:0005829">
    <property type="term" value="C:cytosol"/>
    <property type="evidence" value="ECO:0007669"/>
    <property type="project" value="TreeGrafter"/>
</dbReference>
<dbReference type="GeneID" id="67446323"/>
<dbReference type="PROSITE" id="PS50042">
    <property type="entry name" value="CNMP_BINDING_3"/>
    <property type="match status" value="1"/>
</dbReference>
<dbReference type="PROSITE" id="PS51063">
    <property type="entry name" value="HTH_CRP_2"/>
    <property type="match status" value="1"/>
</dbReference>
<accession>A0AAX1UQ41</accession>
<feature type="domain" description="Cyclic nucleotide-binding" evidence="4">
    <location>
        <begin position="24"/>
        <end position="141"/>
    </location>
</feature>